<comment type="similarity">
    <text evidence="2">Belongs to the YkuD family.</text>
</comment>
<reference evidence="12 13" key="1">
    <citation type="submission" date="2018-08" db="EMBL/GenBank/DDBJ databases">
        <title>Draft genome sequence of Rhodobacter sphaeroides FY.</title>
        <authorList>
            <person name="Rayyan A."/>
            <person name="Meyer T.E."/>
            <person name="Kyndt J.A."/>
        </authorList>
    </citation>
    <scope>NUCLEOTIDE SEQUENCE [LARGE SCALE GENOMIC DNA]</scope>
    <source>
        <strain evidence="12 13">FY</strain>
    </source>
</reference>
<keyword evidence="3" id="KW-0328">Glycosyltransferase</keyword>
<dbReference type="Proteomes" id="UP000266305">
    <property type="component" value="Unassembled WGS sequence"/>
</dbReference>
<dbReference type="InterPro" id="IPR005490">
    <property type="entry name" value="LD_TPept_cat_dom"/>
</dbReference>
<gene>
    <name evidence="12" type="ORF">D1114_03930</name>
</gene>
<keyword evidence="5" id="KW-0378">Hydrolase</keyword>
<evidence type="ECO:0000256" key="5">
    <source>
        <dbReference type="ARBA" id="ARBA00022801"/>
    </source>
</evidence>
<dbReference type="FunFam" id="2.40.440.10:FF:000002">
    <property type="entry name" value="L,D-transpeptidase ErfK/SrfK"/>
    <property type="match status" value="1"/>
</dbReference>
<dbReference type="InterPro" id="IPR050979">
    <property type="entry name" value="LD-transpeptidase"/>
</dbReference>
<dbReference type="PROSITE" id="PS52029">
    <property type="entry name" value="LD_TPASE"/>
    <property type="match status" value="1"/>
</dbReference>
<comment type="pathway">
    <text evidence="1 9">Cell wall biogenesis; peptidoglycan biosynthesis.</text>
</comment>
<dbReference type="PANTHER" id="PTHR30582">
    <property type="entry name" value="L,D-TRANSPEPTIDASE"/>
    <property type="match status" value="1"/>
</dbReference>
<feature type="signal peptide" evidence="10">
    <location>
        <begin position="1"/>
        <end position="21"/>
    </location>
</feature>
<keyword evidence="7 9" id="KW-0573">Peptidoglycan synthesis</keyword>
<dbReference type="Gene3D" id="2.40.440.10">
    <property type="entry name" value="L,D-transpeptidase catalytic domain-like"/>
    <property type="match status" value="1"/>
</dbReference>
<evidence type="ECO:0000256" key="6">
    <source>
        <dbReference type="ARBA" id="ARBA00022960"/>
    </source>
</evidence>
<evidence type="ECO:0000256" key="10">
    <source>
        <dbReference type="SAM" id="SignalP"/>
    </source>
</evidence>
<accession>A0AAX1UPX6</accession>
<feature type="active site" description="Nucleophile" evidence="9">
    <location>
        <position position="184"/>
    </location>
</feature>
<keyword evidence="4" id="KW-0808">Transferase</keyword>
<keyword evidence="6 9" id="KW-0133">Cell shape</keyword>
<dbReference type="GO" id="GO:0016757">
    <property type="term" value="F:glycosyltransferase activity"/>
    <property type="evidence" value="ECO:0007669"/>
    <property type="project" value="UniProtKB-KW"/>
</dbReference>
<dbReference type="GO" id="GO:0071972">
    <property type="term" value="F:peptidoglycan L,D-transpeptidase activity"/>
    <property type="evidence" value="ECO:0007669"/>
    <property type="project" value="TreeGrafter"/>
</dbReference>
<dbReference type="AlphaFoldDB" id="A0AAX1UPX6"/>
<feature type="active site" description="Proton donor/acceptor" evidence="9">
    <location>
        <position position="168"/>
    </location>
</feature>
<evidence type="ECO:0000256" key="3">
    <source>
        <dbReference type="ARBA" id="ARBA00022676"/>
    </source>
</evidence>
<dbReference type="EMBL" id="QWGP01000003">
    <property type="protein sequence ID" value="RHZ97663.1"/>
    <property type="molecule type" value="Genomic_DNA"/>
</dbReference>
<proteinExistence type="inferred from homology"/>
<evidence type="ECO:0000313" key="13">
    <source>
        <dbReference type="Proteomes" id="UP000266305"/>
    </source>
</evidence>
<dbReference type="InterPro" id="IPR038063">
    <property type="entry name" value="Transpep_catalytic_dom"/>
</dbReference>
<dbReference type="PANTHER" id="PTHR30582:SF24">
    <property type="entry name" value="L,D-TRANSPEPTIDASE ERFK_SRFK-RELATED"/>
    <property type="match status" value="1"/>
</dbReference>
<protein>
    <submittedName>
        <fullName evidence="12">L,D-transpeptidase</fullName>
    </submittedName>
</protein>
<feature type="chain" id="PRO_5043824834" evidence="10">
    <location>
        <begin position="22"/>
        <end position="252"/>
    </location>
</feature>
<evidence type="ECO:0000256" key="7">
    <source>
        <dbReference type="ARBA" id="ARBA00022984"/>
    </source>
</evidence>
<evidence type="ECO:0000256" key="8">
    <source>
        <dbReference type="ARBA" id="ARBA00023316"/>
    </source>
</evidence>
<sequence>MTSRILSYALMALLPFLAACAQAPAPETPKEHPLYPGIQDGEFFIEPVPTRYLTPDTVRQEVAYNGPEKPGTIVVDTFARRLYYVTDEGRAMRYAIAVGRAGLAFRGNATVQRKREWPSWQPTANMIRTQPEMYAPYAAGLPGGLQNPLGARALYLYRGGRDTMFRIHGTVQNASIGHATSAGCIRLFNQDAIDLYGRVNLGTPVKVRTEAESLALEGQFHDDRYGRIAPGPAEPLTEEERILLSGVPAQTR</sequence>
<organism evidence="12 13">
    <name type="scientific">Cereibacter sphaeroides</name>
    <name type="common">Rhodobacter sphaeroides</name>
    <dbReference type="NCBI Taxonomy" id="1063"/>
    <lineage>
        <taxon>Bacteria</taxon>
        <taxon>Pseudomonadati</taxon>
        <taxon>Pseudomonadota</taxon>
        <taxon>Alphaproteobacteria</taxon>
        <taxon>Rhodobacterales</taxon>
        <taxon>Paracoccaceae</taxon>
        <taxon>Cereibacter</taxon>
    </lineage>
</organism>
<dbReference type="Pfam" id="PF03734">
    <property type="entry name" value="YkuD"/>
    <property type="match status" value="1"/>
</dbReference>
<dbReference type="PROSITE" id="PS51257">
    <property type="entry name" value="PROKAR_LIPOPROTEIN"/>
    <property type="match status" value="1"/>
</dbReference>
<dbReference type="GO" id="GO:0071555">
    <property type="term" value="P:cell wall organization"/>
    <property type="evidence" value="ECO:0007669"/>
    <property type="project" value="UniProtKB-UniRule"/>
</dbReference>
<keyword evidence="10" id="KW-0732">Signal</keyword>
<evidence type="ECO:0000259" key="11">
    <source>
        <dbReference type="PROSITE" id="PS52029"/>
    </source>
</evidence>
<comment type="caution">
    <text evidence="12">The sequence shown here is derived from an EMBL/GenBank/DDBJ whole genome shotgun (WGS) entry which is preliminary data.</text>
</comment>
<dbReference type="SUPFAM" id="SSF141523">
    <property type="entry name" value="L,D-transpeptidase catalytic domain-like"/>
    <property type="match status" value="1"/>
</dbReference>
<feature type="domain" description="L,D-TPase catalytic" evidence="11">
    <location>
        <begin position="71"/>
        <end position="208"/>
    </location>
</feature>
<keyword evidence="8 9" id="KW-0961">Cell wall biogenesis/degradation</keyword>
<dbReference type="GO" id="GO:0005576">
    <property type="term" value="C:extracellular region"/>
    <property type="evidence" value="ECO:0007669"/>
    <property type="project" value="TreeGrafter"/>
</dbReference>
<evidence type="ECO:0000256" key="9">
    <source>
        <dbReference type="PROSITE-ProRule" id="PRU01373"/>
    </source>
</evidence>
<evidence type="ECO:0000313" key="12">
    <source>
        <dbReference type="EMBL" id="RHZ97663.1"/>
    </source>
</evidence>
<dbReference type="CDD" id="cd16913">
    <property type="entry name" value="YkuD_like"/>
    <property type="match status" value="1"/>
</dbReference>
<evidence type="ECO:0000256" key="1">
    <source>
        <dbReference type="ARBA" id="ARBA00004752"/>
    </source>
</evidence>
<evidence type="ECO:0000256" key="4">
    <source>
        <dbReference type="ARBA" id="ARBA00022679"/>
    </source>
</evidence>
<evidence type="ECO:0000256" key="2">
    <source>
        <dbReference type="ARBA" id="ARBA00005992"/>
    </source>
</evidence>
<dbReference type="GO" id="GO:0008360">
    <property type="term" value="P:regulation of cell shape"/>
    <property type="evidence" value="ECO:0007669"/>
    <property type="project" value="UniProtKB-UniRule"/>
</dbReference>
<name>A0AAX1UPX6_CERSP</name>
<dbReference type="GO" id="GO:0018104">
    <property type="term" value="P:peptidoglycan-protein cross-linking"/>
    <property type="evidence" value="ECO:0007669"/>
    <property type="project" value="TreeGrafter"/>
</dbReference>